<accession>A0A395NCL1</accession>
<protein>
    <submittedName>
        <fullName evidence="1">Uncharacterized protein</fullName>
    </submittedName>
</protein>
<name>A0A395NCL1_TRIAR</name>
<dbReference type="Proteomes" id="UP000266272">
    <property type="component" value="Unassembled WGS sequence"/>
</dbReference>
<keyword evidence="2" id="KW-1185">Reference proteome</keyword>
<reference evidence="1 2" key="1">
    <citation type="journal article" date="2018" name="PLoS Pathog.">
        <title>Evolution of structural diversity of trichothecenes, a family of toxins produced by plant pathogenic and entomopathogenic fungi.</title>
        <authorList>
            <person name="Proctor R.H."/>
            <person name="McCormick S.P."/>
            <person name="Kim H.S."/>
            <person name="Cardoza R.E."/>
            <person name="Stanley A.M."/>
            <person name="Lindo L."/>
            <person name="Kelly A."/>
            <person name="Brown D.W."/>
            <person name="Lee T."/>
            <person name="Vaughan M.M."/>
            <person name="Alexander N.J."/>
            <person name="Busman M."/>
            <person name="Gutierrez S."/>
        </authorList>
    </citation>
    <scope>NUCLEOTIDE SEQUENCE [LARGE SCALE GENOMIC DNA]</scope>
    <source>
        <strain evidence="1 2">IBT 40837</strain>
    </source>
</reference>
<sequence length="114" mass="11984">MGGPARGITSEAPCISSAQKLVPGRPVVLMECAIRAAAETAGTMTPSRASPASPGFAGDDSSHTECWCQWPGSFAAPLASSLAGRPLTVQNALYYSVDGTWTPWKRIDYLLGRQ</sequence>
<gene>
    <name evidence="1" type="ORF">TARUN_8420</name>
</gene>
<dbReference type="AlphaFoldDB" id="A0A395NCL1"/>
<evidence type="ECO:0000313" key="2">
    <source>
        <dbReference type="Proteomes" id="UP000266272"/>
    </source>
</evidence>
<dbReference type="EMBL" id="PXOA01000598">
    <property type="protein sequence ID" value="RFU73842.1"/>
    <property type="molecule type" value="Genomic_DNA"/>
</dbReference>
<proteinExistence type="predicted"/>
<comment type="caution">
    <text evidence="1">The sequence shown here is derived from an EMBL/GenBank/DDBJ whole genome shotgun (WGS) entry which is preliminary data.</text>
</comment>
<evidence type="ECO:0000313" key="1">
    <source>
        <dbReference type="EMBL" id="RFU73842.1"/>
    </source>
</evidence>
<organism evidence="1 2">
    <name type="scientific">Trichoderma arundinaceum</name>
    <dbReference type="NCBI Taxonomy" id="490622"/>
    <lineage>
        <taxon>Eukaryota</taxon>
        <taxon>Fungi</taxon>
        <taxon>Dikarya</taxon>
        <taxon>Ascomycota</taxon>
        <taxon>Pezizomycotina</taxon>
        <taxon>Sordariomycetes</taxon>
        <taxon>Hypocreomycetidae</taxon>
        <taxon>Hypocreales</taxon>
        <taxon>Hypocreaceae</taxon>
        <taxon>Trichoderma</taxon>
    </lineage>
</organism>